<dbReference type="InterPro" id="IPR033469">
    <property type="entry name" value="CYTH-like_dom_sf"/>
</dbReference>
<dbReference type="SUPFAM" id="SSF55154">
    <property type="entry name" value="CYTH-like phosphatases"/>
    <property type="match status" value="1"/>
</dbReference>
<dbReference type="Proteomes" id="UP001159257">
    <property type="component" value="Unassembled WGS sequence"/>
</dbReference>
<accession>A0ABY1RZ59</accession>
<organism evidence="2 3">
    <name type="scientific">Marinobacterium sediminicola</name>
    <dbReference type="NCBI Taxonomy" id="518898"/>
    <lineage>
        <taxon>Bacteria</taxon>
        <taxon>Pseudomonadati</taxon>
        <taxon>Pseudomonadota</taxon>
        <taxon>Gammaproteobacteria</taxon>
        <taxon>Oceanospirillales</taxon>
        <taxon>Oceanospirillaceae</taxon>
        <taxon>Marinobacterium</taxon>
    </lineage>
</organism>
<dbReference type="RefSeq" id="WP_239040698.1">
    <property type="nucleotide sequence ID" value="NZ_BAAAEY010000005.1"/>
</dbReference>
<protein>
    <submittedName>
        <fullName evidence="2">CYTH domain-containing protein</fullName>
    </submittedName>
</protein>
<dbReference type="SMART" id="SM01118">
    <property type="entry name" value="CYTH"/>
    <property type="match status" value="1"/>
</dbReference>
<gene>
    <name evidence="2" type="ORF">SAMN04487964_10590</name>
</gene>
<proteinExistence type="predicted"/>
<evidence type="ECO:0000313" key="2">
    <source>
        <dbReference type="EMBL" id="SMR73614.1"/>
    </source>
</evidence>
<evidence type="ECO:0000313" key="3">
    <source>
        <dbReference type="Proteomes" id="UP001159257"/>
    </source>
</evidence>
<dbReference type="InterPro" id="IPR023577">
    <property type="entry name" value="CYTH_domain"/>
</dbReference>
<dbReference type="Pfam" id="PF01928">
    <property type="entry name" value="CYTH"/>
    <property type="match status" value="1"/>
</dbReference>
<sequence length="211" mass="23715">MATETELKLQLNAADVDAFRNHSLLKAVTASEPSVLLNTYYDSADLLLAGARVALRLRRQGERIIQTLKTSGHSVNGLHQRGEWEWELVQPVLDMQKLSGEIWPKSLPPAEQLQLLPVFTTDFERETWQVCFQGAEIEVALDQGHIRCDCPEGGALQDEILEVELELKSGETASLLALADELGRSLTLRPFDPSKAQRGYELFRKCQEQMQ</sequence>
<reference evidence="2 3" key="1">
    <citation type="submission" date="2017-05" db="EMBL/GenBank/DDBJ databases">
        <authorList>
            <person name="Varghese N."/>
            <person name="Submissions S."/>
        </authorList>
    </citation>
    <scope>NUCLEOTIDE SEQUENCE [LARGE SCALE GENOMIC DNA]</scope>
    <source>
        <strain evidence="2 3">CGMCC 1.7287</strain>
    </source>
</reference>
<dbReference type="PANTHER" id="PTHR39569">
    <property type="entry name" value="INORGANIC TRIPHOSPHATASE"/>
    <property type="match status" value="1"/>
</dbReference>
<evidence type="ECO:0000259" key="1">
    <source>
        <dbReference type="PROSITE" id="PS51707"/>
    </source>
</evidence>
<name>A0ABY1RZ59_9GAMM</name>
<dbReference type="Gene3D" id="2.40.320.10">
    <property type="entry name" value="Hypothetical Protein Pfu-838710-001"/>
    <property type="match status" value="1"/>
</dbReference>
<dbReference type="EMBL" id="FXWV01000005">
    <property type="protein sequence ID" value="SMR73614.1"/>
    <property type="molecule type" value="Genomic_DNA"/>
</dbReference>
<dbReference type="CDD" id="cd07756">
    <property type="entry name" value="CYTH-like_Pase_CHAD"/>
    <property type="match status" value="1"/>
</dbReference>
<feature type="domain" description="CYTH" evidence="1">
    <location>
        <begin position="2"/>
        <end position="206"/>
    </location>
</feature>
<dbReference type="PROSITE" id="PS51707">
    <property type="entry name" value="CYTH"/>
    <property type="match status" value="1"/>
</dbReference>
<dbReference type="PANTHER" id="PTHR39569:SF1">
    <property type="entry name" value="INORGANIC TRIPHOSPHATASE"/>
    <property type="match status" value="1"/>
</dbReference>
<keyword evidence="3" id="KW-1185">Reference proteome</keyword>
<comment type="caution">
    <text evidence="2">The sequence shown here is derived from an EMBL/GenBank/DDBJ whole genome shotgun (WGS) entry which is preliminary data.</text>
</comment>
<dbReference type="InterPro" id="IPR039013">
    <property type="entry name" value="YgiF"/>
</dbReference>